<dbReference type="Pfam" id="PF13180">
    <property type="entry name" value="PDZ_2"/>
    <property type="match status" value="2"/>
</dbReference>
<dbReference type="GO" id="GO:0008233">
    <property type="term" value="F:peptidase activity"/>
    <property type="evidence" value="ECO:0007669"/>
    <property type="project" value="UniProtKB-KW"/>
</dbReference>
<organism evidence="4 5">
    <name type="scientific">Chitinophaga niastensis</name>
    <dbReference type="NCBI Taxonomy" id="536980"/>
    <lineage>
        <taxon>Bacteria</taxon>
        <taxon>Pseudomonadati</taxon>
        <taxon>Bacteroidota</taxon>
        <taxon>Chitinophagia</taxon>
        <taxon>Chitinophagales</taxon>
        <taxon>Chitinophagaceae</taxon>
        <taxon>Chitinophaga</taxon>
    </lineage>
</organism>
<comment type="caution">
    <text evidence="4">The sequence shown here is derived from an EMBL/GenBank/DDBJ whole genome shotgun (WGS) entry which is preliminary data.</text>
</comment>
<dbReference type="PANTHER" id="PTHR22939:SF129">
    <property type="entry name" value="SERINE PROTEASE HTRA2, MITOCHONDRIAL"/>
    <property type="match status" value="1"/>
</dbReference>
<feature type="chain" id="PRO_5015204134" evidence="2">
    <location>
        <begin position="24"/>
        <end position="337"/>
    </location>
</feature>
<dbReference type="OrthoDB" id="9781273at2"/>
<proteinExistence type="inferred from homology"/>
<dbReference type="PROSITE" id="PS51257">
    <property type="entry name" value="PROKAR_LIPOPROTEIN"/>
    <property type="match status" value="1"/>
</dbReference>
<feature type="domain" description="PDZ" evidence="3">
    <location>
        <begin position="112"/>
        <end position="164"/>
    </location>
</feature>
<comment type="similarity">
    <text evidence="1">Belongs to the peptidase S1C family.</text>
</comment>
<keyword evidence="4" id="KW-0378">Hydrolase</keyword>
<evidence type="ECO:0000259" key="3">
    <source>
        <dbReference type="PROSITE" id="PS50106"/>
    </source>
</evidence>
<dbReference type="Gene3D" id="2.30.42.10">
    <property type="match status" value="2"/>
</dbReference>
<dbReference type="SUPFAM" id="SSF50156">
    <property type="entry name" value="PDZ domain-like"/>
    <property type="match status" value="2"/>
</dbReference>
<protein>
    <submittedName>
        <fullName evidence="4">Serine protease Do</fullName>
    </submittedName>
</protein>
<dbReference type="InterPro" id="IPR001478">
    <property type="entry name" value="PDZ"/>
</dbReference>
<dbReference type="Proteomes" id="UP000240971">
    <property type="component" value="Unassembled WGS sequence"/>
</dbReference>
<sequence>MTRLLQILTLAGFSCFTMGAVSAQTKNTPKSKMGEFDEIVIKRKSDKDSKITVEIKDGDILINGKKVDQFRDPNISVLRRRITPLDGNSFSMEDNMLPGGIELFNEEGEGGDIPITANKALLGVMTEKAAATGITVKSTAKGSPADKAGIKAGDIITKVDDEKMNEPAELFETIGKHQPGDKITVTYIRDKKEKKVVVTLDERKEENARSWKMYPPLSSFGNGNNSFSFPPAPRGHQGLGYLEEEAVKLGLQVQDTENDEGAQVIDIAPASPAEEAGFKKDDIVTDLAGNTIKTTKDLSRAYRENRIKGTITATVKRNGQTQTLEIKIPKKLNKADL</sequence>
<evidence type="ECO:0000256" key="2">
    <source>
        <dbReference type="SAM" id="SignalP"/>
    </source>
</evidence>
<keyword evidence="4" id="KW-0645">Protease</keyword>
<dbReference type="RefSeq" id="WP_106526853.1">
    <property type="nucleotide sequence ID" value="NZ_PYAW01000001.1"/>
</dbReference>
<keyword evidence="5" id="KW-1185">Reference proteome</keyword>
<dbReference type="InterPro" id="IPR036034">
    <property type="entry name" value="PDZ_sf"/>
</dbReference>
<gene>
    <name evidence="4" type="ORF">CLV51_101965</name>
</gene>
<reference evidence="4 5" key="1">
    <citation type="submission" date="2018-03" db="EMBL/GenBank/DDBJ databases">
        <title>Genomic Encyclopedia of Archaeal and Bacterial Type Strains, Phase II (KMG-II): from individual species to whole genera.</title>
        <authorList>
            <person name="Goeker M."/>
        </authorList>
    </citation>
    <scope>NUCLEOTIDE SEQUENCE [LARGE SCALE GENOMIC DNA]</scope>
    <source>
        <strain evidence="4 5">DSM 24859</strain>
    </source>
</reference>
<evidence type="ECO:0000313" key="4">
    <source>
        <dbReference type="EMBL" id="PSL49630.1"/>
    </source>
</evidence>
<dbReference type="EMBL" id="PYAW01000001">
    <property type="protein sequence ID" value="PSL49630.1"/>
    <property type="molecule type" value="Genomic_DNA"/>
</dbReference>
<evidence type="ECO:0000313" key="5">
    <source>
        <dbReference type="Proteomes" id="UP000240971"/>
    </source>
</evidence>
<feature type="signal peptide" evidence="2">
    <location>
        <begin position="1"/>
        <end position="23"/>
    </location>
</feature>
<accession>A0A2P8HTR8</accession>
<dbReference type="PANTHER" id="PTHR22939">
    <property type="entry name" value="SERINE PROTEASE FAMILY S1C HTRA-RELATED"/>
    <property type="match status" value="1"/>
</dbReference>
<dbReference type="PROSITE" id="PS50106">
    <property type="entry name" value="PDZ"/>
    <property type="match status" value="1"/>
</dbReference>
<dbReference type="GO" id="GO:0006508">
    <property type="term" value="P:proteolysis"/>
    <property type="evidence" value="ECO:0007669"/>
    <property type="project" value="UniProtKB-KW"/>
</dbReference>
<evidence type="ECO:0000256" key="1">
    <source>
        <dbReference type="ARBA" id="ARBA00010541"/>
    </source>
</evidence>
<dbReference type="SMART" id="SM00228">
    <property type="entry name" value="PDZ"/>
    <property type="match status" value="2"/>
</dbReference>
<keyword evidence="2" id="KW-0732">Signal</keyword>
<dbReference type="AlphaFoldDB" id="A0A2P8HTR8"/>
<name>A0A2P8HTR8_CHINA</name>